<comment type="caution">
    <text evidence="2">The sequence shown here is derived from an EMBL/GenBank/DDBJ whole genome shotgun (WGS) entry which is preliminary data.</text>
</comment>
<dbReference type="AlphaFoldDB" id="A0AAW0BC85"/>
<dbReference type="EMBL" id="JAYKXP010000133">
    <property type="protein sequence ID" value="KAK7023651.1"/>
    <property type="molecule type" value="Genomic_DNA"/>
</dbReference>
<feature type="transmembrane region" description="Helical" evidence="1">
    <location>
        <begin position="363"/>
        <end position="382"/>
    </location>
</feature>
<feature type="transmembrane region" description="Helical" evidence="1">
    <location>
        <begin position="330"/>
        <end position="351"/>
    </location>
</feature>
<dbReference type="PANTHER" id="PTHR35043">
    <property type="entry name" value="TRANSCRIPTION FACTOR DOMAIN-CONTAINING PROTEIN"/>
    <property type="match status" value="1"/>
</dbReference>
<keyword evidence="1" id="KW-0812">Transmembrane</keyword>
<reference evidence="2 3" key="1">
    <citation type="submission" date="2024-01" db="EMBL/GenBank/DDBJ databases">
        <title>A draft genome for a cacao thread blight-causing isolate of Paramarasmius palmivorus.</title>
        <authorList>
            <person name="Baruah I.K."/>
            <person name="Bukari Y."/>
            <person name="Amoako-Attah I."/>
            <person name="Meinhardt L.W."/>
            <person name="Bailey B.A."/>
            <person name="Cohen S.P."/>
        </authorList>
    </citation>
    <scope>NUCLEOTIDE SEQUENCE [LARGE SCALE GENOMIC DNA]</scope>
    <source>
        <strain evidence="2 3">GH-12</strain>
    </source>
</reference>
<feature type="transmembrane region" description="Helical" evidence="1">
    <location>
        <begin position="73"/>
        <end position="92"/>
    </location>
</feature>
<dbReference type="Proteomes" id="UP001383192">
    <property type="component" value="Unassembled WGS sequence"/>
</dbReference>
<feature type="transmembrane region" description="Helical" evidence="1">
    <location>
        <begin position="223"/>
        <end position="250"/>
    </location>
</feature>
<keyword evidence="1" id="KW-1133">Transmembrane helix</keyword>
<feature type="transmembrane region" description="Helical" evidence="1">
    <location>
        <begin position="98"/>
        <end position="121"/>
    </location>
</feature>
<name>A0AAW0BC85_9AGAR</name>
<sequence>MGGFSYRHKNAWVRLGYKHAYDDVGELQHEATEPVRVIKQGHPSGVPDLKYLLKEGYIIITKNEIQDRSRADIITKVIAVLQTIWFLLQVGARWAQGLAITELEIITVAFAVLNFCTYLAWWSKPLRVQYPIRIQREPESYQSPNHEAKGLWEHLLIYNRHYWAPLARMSEEVVKLLAENFQSIKLHSGHLSSSISTFVSYAITYLRTGIMKFATYLSMFMKVVFVAVKVLLAIVFMALCIVLGIVGGLVLSVPMLIVASPIIAVSLAVSAILLPLLIVAIPFAIVQRLPIMVQKIMQIGQMAECILLDDDNEKLITTISSGFRGDSSTLYLLVYALGVVFGAIHCIPWVFQFPTTTELLLWRISSIAITATPLVFGLFHSLPLSQHSPGWRSVVHVVFIGISIAYVIFRITLIVLALMALRNLPASAYQSVQWSYFMAHIG</sequence>
<keyword evidence="1" id="KW-0472">Membrane</keyword>
<evidence type="ECO:0000313" key="3">
    <source>
        <dbReference type="Proteomes" id="UP001383192"/>
    </source>
</evidence>
<protein>
    <submittedName>
        <fullName evidence="2">Uncharacterized protein</fullName>
    </submittedName>
</protein>
<evidence type="ECO:0000313" key="2">
    <source>
        <dbReference type="EMBL" id="KAK7023651.1"/>
    </source>
</evidence>
<organism evidence="2 3">
    <name type="scientific">Paramarasmius palmivorus</name>
    <dbReference type="NCBI Taxonomy" id="297713"/>
    <lineage>
        <taxon>Eukaryota</taxon>
        <taxon>Fungi</taxon>
        <taxon>Dikarya</taxon>
        <taxon>Basidiomycota</taxon>
        <taxon>Agaricomycotina</taxon>
        <taxon>Agaricomycetes</taxon>
        <taxon>Agaricomycetidae</taxon>
        <taxon>Agaricales</taxon>
        <taxon>Marasmiineae</taxon>
        <taxon>Marasmiaceae</taxon>
        <taxon>Paramarasmius</taxon>
    </lineage>
</organism>
<gene>
    <name evidence="2" type="ORF">VNI00_016613</name>
</gene>
<proteinExistence type="predicted"/>
<accession>A0AAW0BC85</accession>
<dbReference type="PANTHER" id="PTHR35043:SF7">
    <property type="entry name" value="TRANSCRIPTION FACTOR DOMAIN-CONTAINING PROTEIN"/>
    <property type="match status" value="1"/>
</dbReference>
<feature type="transmembrane region" description="Helical" evidence="1">
    <location>
        <begin position="394"/>
        <end position="421"/>
    </location>
</feature>
<feature type="transmembrane region" description="Helical" evidence="1">
    <location>
        <begin position="262"/>
        <end position="286"/>
    </location>
</feature>
<keyword evidence="3" id="KW-1185">Reference proteome</keyword>
<evidence type="ECO:0000256" key="1">
    <source>
        <dbReference type="SAM" id="Phobius"/>
    </source>
</evidence>